<dbReference type="AlphaFoldDB" id="A0A2I0K1A4"/>
<dbReference type="EMBL" id="PGOL01000975">
    <property type="protein sequence ID" value="PKI62334.1"/>
    <property type="molecule type" value="Genomic_DNA"/>
</dbReference>
<evidence type="ECO:0000313" key="1">
    <source>
        <dbReference type="EMBL" id="PKI62334.1"/>
    </source>
</evidence>
<proteinExistence type="predicted"/>
<gene>
    <name evidence="1" type="ORF">CRG98_017260</name>
</gene>
<sequence>MGLQKVELDLWWVEFGLFFVEQTRTVQTDPAGSCLDSTGHPGRSKPVRFVPTDFLAGDKSTDEDGVLEWYSRLDILEKDKSKLHGEEGKEMGSIHGGLRLVMDDRGSHESRGKFGTKFGSRLIACSRFVAQTNVELSLCA</sequence>
<accession>A0A2I0K1A4</accession>
<keyword evidence="2" id="KW-1185">Reference proteome</keyword>
<organism evidence="1 2">
    <name type="scientific">Punica granatum</name>
    <name type="common">Pomegranate</name>
    <dbReference type="NCBI Taxonomy" id="22663"/>
    <lineage>
        <taxon>Eukaryota</taxon>
        <taxon>Viridiplantae</taxon>
        <taxon>Streptophyta</taxon>
        <taxon>Embryophyta</taxon>
        <taxon>Tracheophyta</taxon>
        <taxon>Spermatophyta</taxon>
        <taxon>Magnoliopsida</taxon>
        <taxon>eudicotyledons</taxon>
        <taxon>Gunneridae</taxon>
        <taxon>Pentapetalae</taxon>
        <taxon>rosids</taxon>
        <taxon>malvids</taxon>
        <taxon>Myrtales</taxon>
        <taxon>Lythraceae</taxon>
        <taxon>Punica</taxon>
    </lineage>
</organism>
<comment type="caution">
    <text evidence="1">The sequence shown here is derived from an EMBL/GenBank/DDBJ whole genome shotgun (WGS) entry which is preliminary data.</text>
</comment>
<protein>
    <submittedName>
        <fullName evidence="1">Uncharacterized protein</fullName>
    </submittedName>
</protein>
<reference evidence="1 2" key="1">
    <citation type="submission" date="2017-11" db="EMBL/GenBank/DDBJ databases">
        <title>De-novo sequencing of pomegranate (Punica granatum L.) genome.</title>
        <authorList>
            <person name="Akparov Z."/>
            <person name="Amiraslanov A."/>
            <person name="Hajiyeva S."/>
            <person name="Abbasov M."/>
            <person name="Kaur K."/>
            <person name="Hamwieh A."/>
            <person name="Solovyev V."/>
            <person name="Salamov A."/>
            <person name="Braich B."/>
            <person name="Kosarev P."/>
            <person name="Mahmoud A."/>
            <person name="Hajiyev E."/>
            <person name="Babayeva S."/>
            <person name="Izzatullayeva V."/>
            <person name="Mammadov A."/>
            <person name="Mammadov A."/>
            <person name="Sharifova S."/>
            <person name="Ojaghi J."/>
            <person name="Eynullazada K."/>
            <person name="Bayramov B."/>
            <person name="Abdulazimova A."/>
            <person name="Shahmuradov I."/>
        </authorList>
    </citation>
    <scope>NUCLEOTIDE SEQUENCE [LARGE SCALE GENOMIC DNA]</scope>
    <source>
        <strain evidence="2">cv. AG2017</strain>
        <tissue evidence="1">Leaf</tissue>
    </source>
</reference>
<evidence type="ECO:0000313" key="2">
    <source>
        <dbReference type="Proteomes" id="UP000233551"/>
    </source>
</evidence>
<dbReference type="Proteomes" id="UP000233551">
    <property type="component" value="Unassembled WGS sequence"/>
</dbReference>
<name>A0A2I0K1A4_PUNGR</name>